<feature type="region of interest" description="Disordered" evidence="1">
    <location>
        <begin position="289"/>
        <end position="320"/>
    </location>
</feature>
<dbReference type="Gene3D" id="3.30.457.10">
    <property type="entry name" value="Copper amine oxidase-like, N-terminal domain"/>
    <property type="match status" value="1"/>
</dbReference>
<keyword evidence="4" id="KW-1185">Reference proteome</keyword>
<dbReference type="AlphaFoldDB" id="A0A559J0I0"/>
<evidence type="ECO:0000313" key="4">
    <source>
        <dbReference type="Proteomes" id="UP000318102"/>
    </source>
</evidence>
<dbReference type="SUPFAM" id="SSF55383">
    <property type="entry name" value="Copper amine oxidase, domain N"/>
    <property type="match status" value="1"/>
</dbReference>
<dbReference type="InterPro" id="IPR036582">
    <property type="entry name" value="Mao_N_sf"/>
</dbReference>
<dbReference type="Proteomes" id="UP000318102">
    <property type="component" value="Unassembled WGS sequence"/>
</dbReference>
<sequence>MNDDASIYINTYKTLTRRYVMKKRFLAIMAAALVSGTISTGGAVQASGAQPSPQVFIDSTWQNDILTLEGRTLVQLVAFNDPTWANYSYDKQKKTINITNKAKSIDIQLTAGKKEALVNGSKKTLDVPVTIRNGRTYVPLRFLSEQLGASVYYHKPSKNTIVQTPSRMKQLETLVNGNLADARKIATSLPVFREKGALESTGEGFTIRYIFPEGESLRFIREHKGLREYIEISEHGFSEVEWAEDIYDSSDTKKREWGTKPAAFGNAVYFTDIVMMDTTEFGKIDSSGAETQLGRIDRSQPENKNKIIVSIEGEKRKDAK</sequence>
<reference evidence="3 4" key="1">
    <citation type="submission" date="2019-07" db="EMBL/GenBank/DDBJ databases">
        <authorList>
            <person name="Kim J."/>
        </authorList>
    </citation>
    <scope>NUCLEOTIDE SEQUENCE [LARGE SCALE GENOMIC DNA]</scope>
    <source>
        <strain evidence="3 4">N4</strain>
    </source>
</reference>
<comment type="caution">
    <text evidence="3">The sequence shown here is derived from an EMBL/GenBank/DDBJ whole genome shotgun (WGS) entry which is preliminary data.</text>
</comment>
<accession>A0A559J0I0</accession>
<dbReference type="EMBL" id="VNJK01000001">
    <property type="protein sequence ID" value="TVX93392.1"/>
    <property type="molecule type" value="Genomic_DNA"/>
</dbReference>
<protein>
    <submittedName>
        <fullName evidence="3">Copper amine oxidase N-terminal domain-containing protein</fullName>
    </submittedName>
</protein>
<feature type="domain" description="Copper amine oxidase-like N-terminal" evidence="2">
    <location>
        <begin position="68"/>
        <end position="159"/>
    </location>
</feature>
<dbReference type="InterPro" id="IPR012854">
    <property type="entry name" value="Cu_amine_oxidase-like_N"/>
</dbReference>
<name>A0A559J0I0_9BACL</name>
<evidence type="ECO:0000313" key="3">
    <source>
        <dbReference type="EMBL" id="TVX93392.1"/>
    </source>
</evidence>
<gene>
    <name evidence="3" type="ORF">FPZ44_10200</name>
</gene>
<evidence type="ECO:0000259" key="2">
    <source>
        <dbReference type="Pfam" id="PF07833"/>
    </source>
</evidence>
<dbReference type="Pfam" id="PF07833">
    <property type="entry name" value="Cu_amine_oxidN1"/>
    <property type="match status" value="1"/>
</dbReference>
<proteinExistence type="predicted"/>
<feature type="compositionally biased region" description="Basic and acidic residues" evidence="1">
    <location>
        <begin position="295"/>
        <end position="305"/>
    </location>
</feature>
<organism evidence="3 4">
    <name type="scientific">Paenibacillus agilis</name>
    <dbReference type="NCBI Taxonomy" id="3020863"/>
    <lineage>
        <taxon>Bacteria</taxon>
        <taxon>Bacillati</taxon>
        <taxon>Bacillota</taxon>
        <taxon>Bacilli</taxon>
        <taxon>Bacillales</taxon>
        <taxon>Paenibacillaceae</taxon>
        <taxon>Paenibacillus</taxon>
    </lineage>
</organism>
<dbReference type="OrthoDB" id="2005648at2"/>
<evidence type="ECO:0000256" key="1">
    <source>
        <dbReference type="SAM" id="MobiDB-lite"/>
    </source>
</evidence>